<evidence type="ECO:0000256" key="4">
    <source>
        <dbReference type="ARBA" id="ARBA00023098"/>
    </source>
</evidence>
<dbReference type="InterPro" id="IPR011004">
    <property type="entry name" value="Trimer_LpxA-like_sf"/>
</dbReference>
<dbReference type="InterPro" id="IPR029098">
    <property type="entry name" value="Acetyltransf_C"/>
</dbReference>
<dbReference type="Pfam" id="PF13720">
    <property type="entry name" value="Acetyltransf_11"/>
    <property type="match status" value="1"/>
</dbReference>
<organism evidence="9 10">
    <name type="scientific">Alkalidesulfovibrio alkalitolerans DSM 16529</name>
    <dbReference type="NCBI Taxonomy" id="1121439"/>
    <lineage>
        <taxon>Bacteria</taxon>
        <taxon>Pseudomonadati</taxon>
        <taxon>Thermodesulfobacteriota</taxon>
        <taxon>Desulfovibrionia</taxon>
        <taxon>Desulfovibrionales</taxon>
        <taxon>Desulfovibrionaceae</taxon>
        <taxon>Alkalidesulfovibrio</taxon>
    </lineage>
</organism>
<reference evidence="9 10" key="1">
    <citation type="journal article" date="2013" name="Genome Announc.">
        <title>Draft genome sequences for three mercury-methylating, sulfate-reducing bacteria.</title>
        <authorList>
            <person name="Brown S.D."/>
            <person name="Hurt R.A.Jr."/>
            <person name="Gilmour C.C."/>
            <person name="Elias D.A."/>
        </authorList>
    </citation>
    <scope>NUCLEOTIDE SEQUENCE [LARGE SCALE GENOMIC DNA]</scope>
    <source>
        <strain evidence="9 10">DSM 16529</strain>
    </source>
</reference>
<keyword evidence="6" id="KW-0963">Cytoplasm</keyword>
<keyword evidence="6" id="KW-0677">Repeat</keyword>
<evidence type="ECO:0000256" key="3">
    <source>
        <dbReference type="ARBA" id="ARBA00022679"/>
    </source>
</evidence>
<evidence type="ECO:0000259" key="8">
    <source>
        <dbReference type="Pfam" id="PF13720"/>
    </source>
</evidence>
<dbReference type="Gene3D" id="2.160.10.10">
    <property type="entry name" value="Hexapeptide repeat proteins"/>
    <property type="match status" value="1"/>
</dbReference>
<accession>S7U992</accession>
<dbReference type="PIRSF" id="PIRSF000456">
    <property type="entry name" value="UDP-GlcNAc_acltr"/>
    <property type="match status" value="1"/>
</dbReference>
<keyword evidence="3 6" id="KW-0808">Transferase</keyword>
<dbReference type="Pfam" id="PF00132">
    <property type="entry name" value="Hexapep"/>
    <property type="match status" value="1"/>
</dbReference>
<comment type="caution">
    <text evidence="9">The sequence shown here is derived from an EMBL/GenBank/DDBJ whole genome shotgun (WGS) entry which is preliminary data.</text>
</comment>
<dbReference type="InterPro" id="IPR010137">
    <property type="entry name" value="Lipid_A_LpxA"/>
</dbReference>
<dbReference type="InterPro" id="IPR037157">
    <property type="entry name" value="Acetyltransf_C_sf"/>
</dbReference>
<evidence type="ECO:0000256" key="2">
    <source>
        <dbReference type="ARBA" id="ARBA00022556"/>
    </source>
</evidence>
<dbReference type="EC" id="2.3.1.129" evidence="6"/>
<dbReference type="OrthoDB" id="9807278at2"/>
<evidence type="ECO:0000256" key="5">
    <source>
        <dbReference type="ARBA" id="ARBA00023315"/>
    </source>
</evidence>
<dbReference type="Proteomes" id="UP000014975">
    <property type="component" value="Unassembled WGS sequence"/>
</dbReference>
<dbReference type="STRING" id="1121439.dsat_1246"/>
<proteinExistence type="inferred from homology"/>
<dbReference type="NCBIfam" id="TIGR01852">
    <property type="entry name" value="lipid_A_lpxA"/>
    <property type="match status" value="1"/>
</dbReference>
<dbReference type="HAMAP" id="MF_00387">
    <property type="entry name" value="LpxA"/>
    <property type="match status" value="1"/>
</dbReference>
<feature type="region of interest" description="Disordered" evidence="7">
    <location>
        <begin position="257"/>
        <end position="279"/>
    </location>
</feature>
<dbReference type="GO" id="GO:0016020">
    <property type="term" value="C:membrane"/>
    <property type="evidence" value="ECO:0007669"/>
    <property type="project" value="GOC"/>
</dbReference>
<dbReference type="RefSeq" id="WP_020887943.1">
    <property type="nucleotide sequence ID" value="NZ_ATHI01000031.1"/>
</dbReference>
<comment type="function">
    <text evidence="6">Involved in the biosynthesis of lipid A, a phosphorylated glycolipid that anchors the lipopolysaccharide to the outer membrane of the cell.</text>
</comment>
<evidence type="ECO:0000313" key="9">
    <source>
        <dbReference type="EMBL" id="EPR30524.1"/>
    </source>
</evidence>
<evidence type="ECO:0000256" key="1">
    <source>
        <dbReference type="ARBA" id="ARBA00022516"/>
    </source>
</evidence>
<dbReference type="PANTHER" id="PTHR43480:SF1">
    <property type="entry name" value="ACYL-[ACYL-CARRIER-PROTEIN]--UDP-N-ACETYLGLUCOSAMINE O-ACYLTRANSFERASE, MITOCHONDRIAL-RELATED"/>
    <property type="match status" value="1"/>
</dbReference>
<feature type="compositionally biased region" description="Gly residues" evidence="7">
    <location>
        <begin position="265"/>
        <end position="279"/>
    </location>
</feature>
<dbReference type="Gene3D" id="1.20.1180.10">
    <property type="entry name" value="Udp N-acetylglucosamine O-acyltransferase, C-terminal domain"/>
    <property type="match status" value="1"/>
</dbReference>
<sequence>MANSIDKTAMVHPGARLGKDVRIGPCCVVEDNVTLGDGTVLDAFAQVKSFSRLGANNHVHSYAIIGGTPQHLGFKGEETWVEMGDRNVVREFATVHRGTVQGIGKTVVGSGCMLMAYVHVAHDCVLGDGVIMANASSLAGHVEIGSHAIVSGMSGVHQFVRIGEFAFLGAMGGFGQDVPPFTIATGVRAKLHGLNTIGLRRGGMDRETIMALKRAYQMIFRSEMIREEALAEVKTHLGHFPQVARLVEFIASSTRGVTPASTTNGNGGVNLVGGAGGEE</sequence>
<dbReference type="EMBL" id="ATHI01000031">
    <property type="protein sequence ID" value="EPR30524.1"/>
    <property type="molecule type" value="Genomic_DNA"/>
</dbReference>
<dbReference type="GO" id="GO:0005737">
    <property type="term" value="C:cytoplasm"/>
    <property type="evidence" value="ECO:0007669"/>
    <property type="project" value="UniProtKB-SubCell"/>
</dbReference>
<dbReference type="AlphaFoldDB" id="S7U992"/>
<keyword evidence="4 6" id="KW-0443">Lipid metabolism</keyword>
<comment type="similarity">
    <text evidence="6">Belongs to the transferase hexapeptide repeat family. LpxA subfamily.</text>
</comment>
<dbReference type="CDD" id="cd03351">
    <property type="entry name" value="LbH_UDP-GlcNAc_AT"/>
    <property type="match status" value="1"/>
</dbReference>
<comment type="catalytic activity">
    <reaction evidence="6">
        <text>a (3R)-hydroxyacyl-[ACP] + UDP-N-acetyl-alpha-D-glucosamine = a UDP-3-O-[(3R)-3-hydroxyacyl]-N-acetyl-alpha-D-glucosamine + holo-[ACP]</text>
        <dbReference type="Rhea" id="RHEA:67812"/>
        <dbReference type="Rhea" id="RHEA-COMP:9685"/>
        <dbReference type="Rhea" id="RHEA-COMP:9945"/>
        <dbReference type="ChEBI" id="CHEBI:57705"/>
        <dbReference type="ChEBI" id="CHEBI:64479"/>
        <dbReference type="ChEBI" id="CHEBI:78827"/>
        <dbReference type="ChEBI" id="CHEBI:173225"/>
        <dbReference type="EC" id="2.3.1.129"/>
    </reaction>
</comment>
<name>S7U992_9BACT</name>
<dbReference type="PATRIC" id="fig|1121439.3.peg.2630"/>
<dbReference type="eggNOG" id="COG1043">
    <property type="taxonomic scope" value="Bacteria"/>
</dbReference>
<dbReference type="SUPFAM" id="SSF51161">
    <property type="entry name" value="Trimeric LpxA-like enzymes"/>
    <property type="match status" value="1"/>
</dbReference>
<gene>
    <name evidence="6" type="primary">lpxA</name>
    <name evidence="9" type="ORF">dsat_1246</name>
</gene>
<protein>
    <recommendedName>
        <fullName evidence="6">Acyl-[acyl-carrier-protein]--UDP-N-acetylglucosamine O-acyltransferase</fullName>
        <shortName evidence="6">UDP-N-acetylglucosamine acyltransferase</shortName>
        <ecNumber evidence="6">2.3.1.129</ecNumber>
    </recommendedName>
</protein>
<feature type="domain" description="UDP N-acetylglucosamine O-acyltransferase C-terminal" evidence="8">
    <location>
        <begin position="177"/>
        <end position="257"/>
    </location>
</feature>
<dbReference type="NCBIfam" id="NF003657">
    <property type="entry name" value="PRK05289.1"/>
    <property type="match status" value="1"/>
</dbReference>
<keyword evidence="2 6" id="KW-0441">Lipid A biosynthesis</keyword>
<dbReference type="InterPro" id="IPR001451">
    <property type="entry name" value="Hexapep"/>
</dbReference>
<keyword evidence="1 6" id="KW-0444">Lipid biosynthesis</keyword>
<keyword evidence="10" id="KW-1185">Reference proteome</keyword>
<evidence type="ECO:0000313" key="10">
    <source>
        <dbReference type="Proteomes" id="UP000014975"/>
    </source>
</evidence>
<dbReference type="GO" id="GO:0009245">
    <property type="term" value="P:lipid A biosynthetic process"/>
    <property type="evidence" value="ECO:0007669"/>
    <property type="project" value="UniProtKB-UniRule"/>
</dbReference>
<comment type="subcellular location">
    <subcellularLocation>
        <location evidence="6">Cytoplasm</location>
    </subcellularLocation>
</comment>
<keyword evidence="5 6" id="KW-0012">Acyltransferase</keyword>
<evidence type="ECO:0000256" key="7">
    <source>
        <dbReference type="SAM" id="MobiDB-lite"/>
    </source>
</evidence>
<comment type="pathway">
    <text evidence="6">Glycolipid biosynthesis; lipid IV(A) biosynthesis; lipid IV(A) from (3R)-3-hydroxytetradecanoyl-[acyl-carrier-protein] and UDP-N-acetyl-alpha-D-glucosamine: step 1/6.</text>
</comment>
<dbReference type="PANTHER" id="PTHR43480">
    <property type="entry name" value="ACYL-[ACYL-CARRIER-PROTEIN]--UDP-N-ACETYLGLUCOSAMINE O-ACYLTRANSFERASE"/>
    <property type="match status" value="1"/>
</dbReference>
<evidence type="ECO:0000256" key="6">
    <source>
        <dbReference type="HAMAP-Rule" id="MF_00387"/>
    </source>
</evidence>
<comment type="subunit">
    <text evidence="6">Homotrimer.</text>
</comment>
<dbReference type="GO" id="GO:0008780">
    <property type="term" value="F:acyl-[acyl-carrier-protein]-UDP-N-acetylglucosamine O-acyltransferase activity"/>
    <property type="evidence" value="ECO:0007669"/>
    <property type="project" value="UniProtKB-UniRule"/>
</dbReference>
<dbReference type="UniPathway" id="UPA00359">
    <property type="reaction ID" value="UER00477"/>
</dbReference>